<protein>
    <submittedName>
        <fullName evidence="4">Ependymin</fullName>
    </submittedName>
</protein>
<dbReference type="SMART" id="SM00026">
    <property type="entry name" value="EPEND"/>
    <property type="match status" value="1"/>
</dbReference>
<gene>
    <name evidence="4" type="primary">epd</name>
</gene>
<feature type="chain" id="PRO_5027036681" evidence="2">
    <location>
        <begin position="20"/>
        <end position="213"/>
    </location>
</feature>
<evidence type="ECO:0000256" key="2">
    <source>
        <dbReference type="SAM" id="SignalP"/>
    </source>
</evidence>
<dbReference type="AlphaFoldDB" id="A0A6J2R3P0"/>
<dbReference type="InParanoid" id="A0A6J2R3P0"/>
<evidence type="ECO:0000313" key="3">
    <source>
        <dbReference type="Proteomes" id="UP000504630"/>
    </source>
</evidence>
<dbReference type="CTD" id="30199"/>
<dbReference type="InterPro" id="IPR001299">
    <property type="entry name" value="Ependymin"/>
</dbReference>
<dbReference type="PRINTS" id="PR00317">
    <property type="entry name" value="EPENDYMIN"/>
</dbReference>
<evidence type="ECO:0000256" key="1">
    <source>
        <dbReference type="ARBA" id="ARBA00010771"/>
    </source>
</evidence>
<comment type="similarity">
    <text evidence="1">Belongs to the ependymin family.</text>
</comment>
<sequence>MYAAITLFVFMCLAATTHADHHQPCHAPNMTGFMSVLALKGELKAYGAFTYDSMGKKLRFRSNESHPVNTSMGLDLLMFFDEGIFYEIDSKNQSCEKKTLQCSQHPLDIPDDATFMSTANGGSPSIEGEGLKVNVWTGSMADLKGHYSMSVTMGCLPVWTFYFHESSSFFVSLTEVELEIKDPDLLVVPSFCLAQPLEETPEGTVNSFLNEFM</sequence>
<dbReference type="PANTHER" id="PTHR10697:SF5">
    <property type="entry name" value="EPENDYMIN-RELATED"/>
    <property type="match status" value="1"/>
</dbReference>
<dbReference type="Pfam" id="PF00811">
    <property type="entry name" value="Ependymin"/>
    <property type="match status" value="1"/>
</dbReference>
<name>A0A6J2R3P0_COTGO</name>
<organism evidence="3 4">
    <name type="scientific">Cottoperca gobio</name>
    <name type="common">Frogmouth</name>
    <name type="synonym">Aphritis gobio</name>
    <dbReference type="NCBI Taxonomy" id="56716"/>
    <lineage>
        <taxon>Eukaryota</taxon>
        <taxon>Metazoa</taxon>
        <taxon>Chordata</taxon>
        <taxon>Craniata</taxon>
        <taxon>Vertebrata</taxon>
        <taxon>Euteleostomi</taxon>
        <taxon>Actinopterygii</taxon>
        <taxon>Neopterygii</taxon>
        <taxon>Teleostei</taxon>
        <taxon>Neoteleostei</taxon>
        <taxon>Acanthomorphata</taxon>
        <taxon>Eupercaria</taxon>
        <taxon>Perciformes</taxon>
        <taxon>Notothenioidei</taxon>
        <taxon>Bovichtidae</taxon>
        <taxon>Cottoperca</taxon>
    </lineage>
</organism>
<dbReference type="GeneID" id="115019366"/>
<dbReference type="PANTHER" id="PTHR10697">
    <property type="entry name" value="MAMMALIAN EPENDYMIN-RELATED PROTEIN 1"/>
    <property type="match status" value="1"/>
</dbReference>
<accession>A0A6J2R3P0</accession>
<dbReference type="GO" id="GO:0005509">
    <property type="term" value="F:calcium ion binding"/>
    <property type="evidence" value="ECO:0007669"/>
    <property type="project" value="InterPro"/>
</dbReference>
<dbReference type="KEGG" id="cgob:115019366"/>
<dbReference type="OrthoDB" id="8872894at2759"/>
<dbReference type="FunCoup" id="A0A6J2R3P0">
    <property type="interactions" value="3"/>
</dbReference>
<dbReference type="GO" id="GO:0007160">
    <property type="term" value="P:cell-matrix adhesion"/>
    <property type="evidence" value="ECO:0007669"/>
    <property type="project" value="InterPro"/>
</dbReference>
<dbReference type="GO" id="GO:0005764">
    <property type="term" value="C:lysosome"/>
    <property type="evidence" value="ECO:0007669"/>
    <property type="project" value="TreeGrafter"/>
</dbReference>
<proteinExistence type="inferred from homology"/>
<dbReference type="RefSeq" id="XP_029304751.1">
    <property type="nucleotide sequence ID" value="XM_029448891.1"/>
</dbReference>
<keyword evidence="3" id="KW-1185">Reference proteome</keyword>
<dbReference type="GO" id="GO:0005576">
    <property type="term" value="C:extracellular region"/>
    <property type="evidence" value="ECO:0007669"/>
    <property type="project" value="InterPro"/>
</dbReference>
<dbReference type="Proteomes" id="UP000504630">
    <property type="component" value="Chromosome 14"/>
</dbReference>
<feature type="signal peptide" evidence="2">
    <location>
        <begin position="1"/>
        <end position="19"/>
    </location>
</feature>
<reference evidence="4" key="1">
    <citation type="submission" date="2025-08" db="UniProtKB">
        <authorList>
            <consortium name="RefSeq"/>
        </authorList>
    </citation>
    <scope>IDENTIFICATION</scope>
</reference>
<keyword evidence="2" id="KW-0732">Signal</keyword>
<evidence type="ECO:0000313" key="4">
    <source>
        <dbReference type="RefSeq" id="XP_029304751.1"/>
    </source>
</evidence>